<organism evidence="9 10">
    <name type="scientific">Rehaibacterium terrae</name>
    <dbReference type="NCBI Taxonomy" id="1341696"/>
    <lineage>
        <taxon>Bacteria</taxon>
        <taxon>Pseudomonadati</taxon>
        <taxon>Pseudomonadota</taxon>
        <taxon>Gammaproteobacteria</taxon>
        <taxon>Lysobacterales</taxon>
        <taxon>Lysobacteraceae</taxon>
        <taxon>Rehaibacterium</taxon>
    </lineage>
</organism>
<accession>A0A7W8DFR5</accession>
<sequence>MANLPIFDVAGSAMQAQSTRLSTIASNLANAESVSGDPNAVYKPREPVFATFQVGTDPALLGVQVAGVVESQAAPVKRYEPGHPQADADGYVYAPDIDPVAQMVNLISASRSYQASVEMLNTAKDLALATLNLSSR</sequence>
<dbReference type="AlphaFoldDB" id="A0A7W8DFR5"/>
<dbReference type="InterPro" id="IPR006299">
    <property type="entry name" value="FlgC"/>
</dbReference>
<dbReference type="RefSeq" id="WP_183949139.1">
    <property type="nucleotide sequence ID" value="NZ_JACHHX010000020.1"/>
</dbReference>
<comment type="caution">
    <text evidence="9">The sequence shown here is derived from an EMBL/GenBank/DDBJ whole genome shotgun (WGS) entry which is preliminary data.</text>
</comment>
<keyword evidence="4 6" id="KW-0975">Bacterial flagellum</keyword>
<evidence type="ECO:0000256" key="6">
    <source>
        <dbReference type="RuleBase" id="RU362062"/>
    </source>
</evidence>
<name>A0A7W8DFR5_9GAMM</name>
<dbReference type="Pfam" id="PF06429">
    <property type="entry name" value="Flg_bbr_C"/>
    <property type="match status" value="1"/>
</dbReference>
<evidence type="ECO:0000313" key="9">
    <source>
        <dbReference type="EMBL" id="MBB5016474.1"/>
    </source>
</evidence>
<evidence type="ECO:0000259" key="8">
    <source>
        <dbReference type="Pfam" id="PF06429"/>
    </source>
</evidence>
<keyword evidence="9" id="KW-0966">Cell projection</keyword>
<evidence type="ECO:0000256" key="1">
    <source>
        <dbReference type="ARBA" id="ARBA00004117"/>
    </source>
</evidence>
<dbReference type="InterPro" id="IPR019776">
    <property type="entry name" value="Flagellar_basal_body_rod_CS"/>
</dbReference>
<gene>
    <name evidence="9" type="ORF">HNQ58_002389</name>
</gene>
<comment type="similarity">
    <text evidence="2">Belongs to the flagella basal body rod proteins family.</text>
</comment>
<comment type="subcellular location">
    <subcellularLocation>
        <location evidence="1 6">Bacterial flagellum basal body</location>
    </subcellularLocation>
</comment>
<dbReference type="InterPro" id="IPR010930">
    <property type="entry name" value="Flg_bb/hook_C_dom"/>
</dbReference>
<protein>
    <recommendedName>
        <fullName evidence="3 6">Flagellar basal-body rod protein FlgC</fullName>
    </recommendedName>
</protein>
<dbReference type="PANTHER" id="PTHR30435:SF2">
    <property type="entry name" value="FLAGELLAR BASAL-BODY ROD PROTEIN FLGC"/>
    <property type="match status" value="1"/>
</dbReference>
<dbReference type="InterPro" id="IPR001444">
    <property type="entry name" value="Flag_bb_rod_N"/>
</dbReference>
<evidence type="ECO:0000313" key="10">
    <source>
        <dbReference type="Proteomes" id="UP000519004"/>
    </source>
</evidence>
<dbReference type="Pfam" id="PF00460">
    <property type="entry name" value="Flg_bb_rod"/>
    <property type="match status" value="1"/>
</dbReference>
<keyword evidence="9" id="KW-0969">Cilium</keyword>
<dbReference type="NCBIfam" id="TIGR01395">
    <property type="entry name" value="FlgC"/>
    <property type="match status" value="1"/>
</dbReference>
<feature type="domain" description="Flagellar basal-body/hook protein C-terminal" evidence="8">
    <location>
        <begin position="89"/>
        <end position="133"/>
    </location>
</feature>
<evidence type="ECO:0000256" key="3">
    <source>
        <dbReference type="ARBA" id="ARBA00017941"/>
    </source>
</evidence>
<evidence type="ECO:0000256" key="4">
    <source>
        <dbReference type="ARBA" id="ARBA00023143"/>
    </source>
</evidence>
<evidence type="ECO:0000259" key="7">
    <source>
        <dbReference type="Pfam" id="PF00460"/>
    </source>
</evidence>
<evidence type="ECO:0000256" key="5">
    <source>
        <dbReference type="ARBA" id="ARBA00025933"/>
    </source>
</evidence>
<keyword evidence="9" id="KW-0282">Flagellum</keyword>
<feature type="domain" description="Flagellar basal body rod protein N-terminal" evidence="7">
    <location>
        <begin position="8"/>
        <end position="32"/>
    </location>
</feature>
<dbReference type="GO" id="GO:0030694">
    <property type="term" value="C:bacterial-type flagellum basal body, rod"/>
    <property type="evidence" value="ECO:0007669"/>
    <property type="project" value="UniProtKB-UniRule"/>
</dbReference>
<proteinExistence type="inferred from homology"/>
<keyword evidence="10" id="KW-1185">Reference proteome</keyword>
<dbReference type="PANTHER" id="PTHR30435">
    <property type="entry name" value="FLAGELLAR PROTEIN"/>
    <property type="match status" value="1"/>
</dbReference>
<evidence type="ECO:0000256" key="2">
    <source>
        <dbReference type="ARBA" id="ARBA00009677"/>
    </source>
</evidence>
<dbReference type="PROSITE" id="PS00588">
    <property type="entry name" value="FLAGELLA_BB_ROD"/>
    <property type="match status" value="1"/>
</dbReference>
<dbReference type="Proteomes" id="UP000519004">
    <property type="component" value="Unassembled WGS sequence"/>
</dbReference>
<dbReference type="EMBL" id="JACHHX010000020">
    <property type="protein sequence ID" value="MBB5016474.1"/>
    <property type="molecule type" value="Genomic_DNA"/>
</dbReference>
<reference evidence="9 10" key="1">
    <citation type="submission" date="2020-08" db="EMBL/GenBank/DDBJ databases">
        <title>Genomic Encyclopedia of Type Strains, Phase IV (KMG-IV): sequencing the most valuable type-strain genomes for metagenomic binning, comparative biology and taxonomic classification.</title>
        <authorList>
            <person name="Goeker M."/>
        </authorList>
    </citation>
    <scope>NUCLEOTIDE SEQUENCE [LARGE SCALE GENOMIC DNA]</scope>
    <source>
        <strain evidence="9 10">DSM 25897</strain>
    </source>
</reference>
<dbReference type="GO" id="GO:0071978">
    <property type="term" value="P:bacterial-type flagellum-dependent swarming motility"/>
    <property type="evidence" value="ECO:0007669"/>
    <property type="project" value="TreeGrafter"/>
</dbReference>
<comment type="subunit">
    <text evidence="5 6">The basal body constitutes a major portion of the flagellar organelle and consists of four rings (L,P,S, and M) mounted on a central rod. The rod consists of about 26 subunits of FlgG in the distal portion, and FlgB, FlgC and FlgF are thought to build up the proximal portion of the rod with about 6 subunits each.</text>
</comment>